<sequence>MAECLASLYALEHPVTTELASPFRDSSITLIPRMREKGSSAAIRWIKLQWATEMPDDCQSERCDRRKCKGLGSSLHARSQSTIGYVRVAWPARLQCQRPIGESPTTGGQHPINFLPQEFTVNSQEKPSRHQNPTVSPWLPASPSMRTGLTPTRGGAGGAATALQAAKANSIA</sequence>
<reference evidence="2" key="1">
    <citation type="submission" date="2025-02" db="EMBL/GenBank/DDBJ databases">
        <authorList>
            <consortium name="NCBI Genome Project"/>
        </authorList>
    </citation>
    <scope>NUCLEOTIDE SEQUENCE</scope>
</reference>
<feature type="compositionally biased region" description="Low complexity" evidence="1">
    <location>
        <begin position="147"/>
        <end position="161"/>
    </location>
</feature>
<evidence type="ECO:0000313" key="2">
    <source>
        <dbReference type="RefSeq" id="XP_059600229.1"/>
    </source>
</evidence>
<protein>
    <submittedName>
        <fullName evidence="2">Uncharacterized protein</fullName>
    </submittedName>
</protein>
<dbReference type="VEuPathDB" id="FungiDB:An03g01600"/>
<evidence type="ECO:0000256" key="1">
    <source>
        <dbReference type="SAM" id="MobiDB-lite"/>
    </source>
</evidence>
<reference evidence="2" key="2">
    <citation type="submission" date="2025-08" db="UniProtKB">
        <authorList>
            <consortium name="RefSeq"/>
        </authorList>
    </citation>
    <scope>IDENTIFICATION</scope>
</reference>
<name>A0AAJ8DYF3_ASPNG</name>
<dbReference type="AlphaFoldDB" id="A0AAJ8DYF3"/>
<feature type="region of interest" description="Disordered" evidence="1">
    <location>
        <begin position="122"/>
        <end position="161"/>
    </location>
</feature>
<proteinExistence type="predicted"/>
<organism evidence="2">
    <name type="scientific">Aspergillus niger</name>
    <dbReference type="NCBI Taxonomy" id="5061"/>
    <lineage>
        <taxon>Eukaryota</taxon>
        <taxon>Fungi</taxon>
        <taxon>Dikarya</taxon>
        <taxon>Ascomycota</taxon>
        <taxon>Pezizomycotina</taxon>
        <taxon>Eurotiomycetes</taxon>
        <taxon>Eurotiomycetidae</taxon>
        <taxon>Eurotiales</taxon>
        <taxon>Aspergillaceae</taxon>
        <taxon>Aspergillus</taxon>
        <taxon>Aspergillus subgen. Circumdati</taxon>
    </lineage>
</organism>
<accession>A0AAJ8DYF3</accession>
<dbReference type="GeneID" id="84590634"/>
<dbReference type="RefSeq" id="XP_059600229.1">
    <property type="nucleotide sequence ID" value="XM_059746922.1"/>
</dbReference>
<dbReference type="KEGG" id="ang:An03g01600"/>
<feature type="compositionally biased region" description="Polar residues" evidence="1">
    <location>
        <begin position="122"/>
        <end position="135"/>
    </location>
</feature>
<gene>
    <name evidence="2" type="ORF">An03g01600</name>
</gene>